<name>A0ABP5DAJ0_9MICO</name>
<dbReference type="EMBL" id="BAAAOH010000001">
    <property type="protein sequence ID" value="GAA1976431.1"/>
    <property type="molecule type" value="Genomic_DNA"/>
</dbReference>
<evidence type="ECO:0000313" key="5">
    <source>
        <dbReference type="Proteomes" id="UP001500326"/>
    </source>
</evidence>
<dbReference type="PANTHER" id="PTHR47506">
    <property type="entry name" value="TRANSCRIPTIONAL REGULATORY PROTEIN"/>
    <property type="match status" value="1"/>
</dbReference>
<dbReference type="Proteomes" id="UP001500326">
    <property type="component" value="Unassembled WGS sequence"/>
</dbReference>
<comment type="caution">
    <text evidence="4">The sequence shown here is derived from an EMBL/GenBank/DDBJ whole genome shotgun (WGS) entry which is preliminary data.</text>
</comment>
<organism evidence="4 5">
    <name type="scientific">Microbacterium pumilum</name>
    <dbReference type="NCBI Taxonomy" id="344165"/>
    <lineage>
        <taxon>Bacteria</taxon>
        <taxon>Bacillati</taxon>
        <taxon>Actinomycetota</taxon>
        <taxon>Actinomycetes</taxon>
        <taxon>Micrococcales</taxon>
        <taxon>Microbacteriaceae</taxon>
        <taxon>Microbacterium</taxon>
    </lineage>
</organism>
<gene>
    <name evidence="4" type="ORF">GCM10009777_06720</name>
</gene>
<dbReference type="Gene3D" id="1.10.10.60">
    <property type="entry name" value="Homeodomain-like"/>
    <property type="match status" value="1"/>
</dbReference>
<dbReference type="InterPro" id="IPR036271">
    <property type="entry name" value="Tet_transcr_reg_TetR-rel_C_sf"/>
</dbReference>
<protein>
    <submittedName>
        <fullName evidence="4">TetR/AcrR family transcriptional regulator</fullName>
    </submittedName>
</protein>
<dbReference type="Gene3D" id="1.10.357.10">
    <property type="entry name" value="Tetracycline Repressor, domain 2"/>
    <property type="match status" value="1"/>
</dbReference>
<keyword evidence="2" id="KW-0804">Transcription</keyword>
<accession>A0ABP5DAJ0</accession>
<dbReference type="SUPFAM" id="SSF48498">
    <property type="entry name" value="Tetracyclin repressor-like, C-terminal domain"/>
    <property type="match status" value="1"/>
</dbReference>
<dbReference type="SUPFAM" id="SSF46689">
    <property type="entry name" value="Homeodomain-like"/>
    <property type="match status" value="1"/>
</dbReference>
<dbReference type="Pfam" id="PF16925">
    <property type="entry name" value="TetR_C_13"/>
    <property type="match status" value="1"/>
</dbReference>
<dbReference type="InterPro" id="IPR011075">
    <property type="entry name" value="TetR_C"/>
</dbReference>
<keyword evidence="5" id="KW-1185">Reference proteome</keyword>
<proteinExistence type="predicted"/>
<evidence type="ECO:0000313" key="4">
    <source>
        <dbReference type="EMBL" id="GAA1976431.1"/>
    </source>
</evidence>
<keyword evidence="1" id="KW-0805">Transcription regulation</keyword>
<evidence type="ECO:0000256" key="2">
    <source>
        <dbReference type="ARBA" id="ARBA00023163"/>
    </source>
</evidence>
<evidence type="ECO:0000259" key="3">
    <source>
        <dbReference type="Pfam" id="PF16925"/>
    </source>
</evidence>
<sequence length="234" mass="25542">MYERSYVDYTNDRSYTSVMTVVTEDRRRARGDASRREILVHATDIASVEGLDGVTIGRLAEASGHSKSSIATLFGGKESLQIAAVAAAADIFREHVVYPARQEPRGVRRLATLLRRALDYSRERVFTGGCFFAATAADVDSKPGPVRDAVHGWLRDWYGYLEAQLRHAVAAGELALDDEAIEQLAFELISLDNEANARSLIVGSDRPYRLAARAMRERLLTAGATAGALAALEA</sequence>
<dbReference type="InterPro" id="IPR009057">
    <property type="entry name" value="Homeodomain-like_sf"/>
</dbReference>
<feature type="domain" description="Tetracyclin repressor-like C-terminal" evidence="3">
    <location>
        <begin position="106"/>
        <end position="215"/>
    </location>
</feature>
<reference evidence="5" key="1">
    <citation type="journal article" date="2019" name="Int. J. Syst. Evol. Microbiol.">
        <title>The Global Catalogue of Microorganisms (GCM) 10K type strain sequencing project: providing services to taxonomists for standard genome sequencing and annotation.</title>
        <authorList>
            <consortium name="The Broad Institute Genomics Platform"/>
            <consortium name="The Broad Institute Genome Sequencing Center for Infectious Disease"/>
            <person name="Wu L."/>
            <person name="Ma J."/>
        </authorList>
    </citation>
    <scope>NUCLEOTIDE SEQUENCE [LARGE SCALE GENOMIC DNA]</scope>
    <source>
        <strain evidence="5">JCM 14902</strain>
    </source>
</reference>
<dbReference type="PANTHER" id="PTHR47506:SF6">
    <property type="entry name" value="HTH-TYPE TRANSCRIPTIONAL REPRESSOR NEMR"/>
    <property type="match status" value="1"/>
</dbReference>
<evidence type="ECO:0000256" key="1">
    <source>
        <dbReference type="ARBA" id="ARBA00023015"/>
    </source>
</evidence>